<keyword evidence="6" id="KW-0627">Porphyrin biosynthesis</keyword>
<dbReference type="CDD" id="cd00419">
    <property type="entry name" value="Ferrochelatase_C"/>
    <property type="match status" value="1"/>
</dbReference>
<gene>
    <name evidence="9" type="ORF">A3G33_10575</name>
</gene>
<dbReference type="PANTHER" id="PTHR11108:SF1">
    <property type="entry name" value="FERROCHELATASE, MITOCHONDRIAL"/>
    <property type="match status" value="1"/>
</dbReference>
<evidence type="ECO:0000256" key="6">
    <source>
        <dbReference type="ARBA" id="ARBA00023244"/>
    </source>
</evidence>
<dbReference type="Gene3D" id="3.40.50.1400">
    <property type="match status" value="2"/>
</dbReference>
<keyword evidence="5" id="KW-0456">Lyase</keyword>
<dbReference type="InterPro" id="IPR033644">
    <property type="entry name" value="Ferrochelatase_C"/>
</dbReference>
<keyword evidence="4" id="KW-0350">Heme biosynthesis</keyword>
<comment type="catalytic activity">
    <reaction evidence="7">
        <text>Fe-coproporphyrin III + 2 H(+) = coproporphyrin III + Fe(2+)</text>
        <dbReference type="Rhea" id="RHEA:49572"/>
        <dbReference type="ChEBI" id="CHEBI:15378"/>
        <dbReference type="ChEBI" id="CHEBI:29033"/>
        <dbReference type="ChEBI" id="CHEBI:68438"/>
        <dbReference type="ChEBI" id="CHEBI:131725"/>
        <dbReference type="EC" id="4.99.1.9"/>
    </reaction>
    <physiologicalReaction direction="right-to-left" evidence="7">
        <dbReference type="Rhea" id="RHEA:49574"/>
    </physiologicalReaction>
</comment>
<keyword evidence="3" id="KW-0408">Iron</keyword>
<reference evidence="9 10" key="1">
    <citation type="journal article" date="2016" name="Nat. Commun.">
        <title>Thousands of microbial genomes shed light on interconnected biogeochemical processes in an aquifer system.</title>
        <authorList>
            <person name="Anantharaman K."/>
            <person name="Brown C.T."/>
            <person name="Hug L.A."/>
            <person name="Sharon I."/>
            <person name="Castelle C.J."/>
            <person name="Probst A.J."/>
            <person name="Thomas B.C."/>
            <person name="Singh A."/>
            <person name="Wilkins M.J."/>
            <person name="Karaoz U."/>
            <person name="Brodie E.L."/>
            <person name="Williams K.H."/>
            <person name="Hubbard S.S."/>
            <person name="Banfield J.F."/>
        </authorList>
    </citation>
    <scope>NUCLEOTIDE SEQUENCE [LARGE SCALE GENOMIC DNA]</scope>
</reference>
<dbReference type="SUPFAM" id="SSF53800">
    <property type="entry name" value="Chelatase"/>
    <property type="match status" value="1"/>
</dbReference>
<dbReference type="GO" id="GO:0006783">
    <property type="term" value="P:heme biosynthetic process"/>
    <property type="evidence" value="ECO:0007669"/>
    <property type="project" value="UniProtKB-KW"/>
</dbReference>
<evidence type="ECO:0000256" key="4">
    <source>
        <dbReference type="ARBA" id="ARBA00023133"/>
    </source>
</evidence>
<dbReference type="EMBL" id="MHFR01000063">
    <property type="protein sequence ID" value="OGW95414.1"/>
    <property type="molecule type" value="Genomic_DNA"/>
</dbReference>
<name>A0A1G1KR42_9BACT</name>
<organism evidence="9 10">
    <name type="scientific">Candidatus Danuiimicrobium aquiferis</name>
    <dbReference type="NCBI Taxonomy" id="1801832"/>
    <lineage>
        <taxon>Bacteria</taxon>
        <taxon>Pseudomonadati</taxon>
        <taxon>Candidatus Omnitrophota</taxon>
        <taxon>Candidatus Danuiimicrobium</taxon>
    </lineage>
</organism>
<protein>
    <recommendedName>
        <fullName evidence="2">coproporphyrin ferrochelatase</fullName>
        <ecNumber evidence="2">4.99.1.9</ecNumber>
    </recommendedName>
</protein>
<comment type="similarity">
    <text evidence="1 8">Belongs to the ferrochelatase family.</text>
</comment>
<evidence type="ECO:0000256" key="2">
    <source>
        <dbReference type="ARBA" id="ARBA00013215"/>
    </source>
</evidence>
<evidence type="ECO:0000256" key="5">
    <source>
        <dbReference type="ARBA" id="ARBA00023239"/>
    </source>
</evidence>
<dbReference type="GO" id="GO:0004325">
    <property type="term" value="F:ferrochelatase activity"/>
    <property type="evidence" value="ECO:0007669"/>
    <property type="project" value="InterPro"/>
</dbReference>
<sequence length="332" mass="37557">MDDEAIHDARNDNTMGCSMNIDHILLIGYGGPRCPDEVMPYIKLMTESKDVSHKALESIASRYQEIGGASPYHDQVLSFSRRLEKTLQDSDVHLAVFTGMKNWHPFLDETLRNIHQKRLRNGIAICLTAFPGAAAGAKYREALDSAKTALKLPDINYEFIAGWYDQRYFIEAQTELISEKLREIDSEKRQTTPIIFSFHSLPLKSGRTASGSNYAEEARVSSELIAKRLGHVKWSISYQSRPAKAKGEWMGPDITETLKALAREGEKQVVIVPLGYFCEHVEILFDLDCHVRTIAEQLGMRYLRAEPILNHPKTIPLFKGLIEAQLGRHSNE</sequence>
<dbReference type="AlphaFoldDB" id="A0A1G1KR42"/>
<proteinExistence type="inferred from homology"/>
<evidence type="ECO:0000313" key="9">
    <source>
        <dbReference type="EMBL" id="OGW95414.1"/>
    </source>
</evidence>
<evidence type="ECO:0000256" key="1">
    <source>
        <dbReference type="ARBA" id="ARBA00007718"/>
    </source>
</evidence>
<dbReference type="InterPro" id="IPR001015">
    <property type="entry name" value="Ferrochelatase"/>
</dbReference>
<dbReference type="PANTHER" id="PTHR11108">
    <property type="entry name" value="FERROCHELATASE"/>
    <property type="match status" value="1"/>
</dbReference>
<dbReference type="Pfam" id="PF00762">
    <property type="entry name" value="Ferrochelatase"/>
    <property type="match status" value="1"/>
</dbReference>
<comment type="caution">
    <text evidence="9">The sequence shown here is derived from an EMBL/GenBank/DDBJ whole genome shotgun (WGS) entry which is preliminary data.</text>
</comment>
<accession>A0A1G1KR42</accession>
<dbReference type="NCBIfam" id="TIGR00109">
    <property type="entry name" value="hemH"/>
    <property type="match status" value="1"/>
</dbReference>
<dbReference type="Proteomes" id="UP000178187">
    <property type="component" value="Unassembled WGS sequence"/>
</dbReference>
<evidence type="ECO:0000313" key="10">
    <source>
        <dbReference type="Proteomes" id="UP000178187"/>
    </source>
</evidence>
<dbReference type="EC" id="4.99.1.9" evidence="2"/>
<evidence type="ECO:0000256" key="7">
    <source>
        <dbReference type="ARBA" id="ARBA00024536"/>
    </source>
</evidence>
<evidence type="ECO:0000256" key="8">
    <source>
        <dbReference type="RuleBase" id="RU004185"/>
    </source>
</evidence>
<evidence type="ECO:0000256" key="3">
    <source>
        <dbReference type="ARBA" id="ARBA00023004"/>
    </source>
</evidence>